<evidence type="ECO:0000256" key="1">
    <source>
        <dbReference type="SAM" id="MobiDB-lite"/>
    </source>
</evidence>
<dbReference type="Proteomes" id="UP000824890">
    <property type="component" value="Unassembled WGS sequence"/>
</dbReference>
<sequence length="68" mass="7745">MSAGRIIQSPFFSPKIHRRREKASALELGKKMSLEMTEETDQKILKAMPGKLHETTSSGWSANYYRST</sequence>
<evidence type="ECO:0000313" key="2">
    <source>
        <dbReference type="EMBL" id="KAH0896995.1"/>
    </source>
</evidence>
<proteinExistence type="predicted"/>
<keyword evidence="3" id="KW-1185">Reference proteome</keyword>
<comment type="caution">
    <text evidence="2">The sequence shown here is derived from an EMBL/GenBank/DDBJ whole genome shotgun (WGS) entry which is preliminary data.</text>
</comment>
<feature type="region of interest" description="Disordered" evidence="1">
    <location>
        <begin position="49"/>
        <end position="68"/>
    </location>
</feature>
<evidence type="ECO:0000313" key="3">
    <source>
        <dbReference type="Proteomes" id="UP000824890"/>
    </source>
</evidence>
<gene>
    <name evidence="2" type="ORF">HID58_046563</name>
</gene>
<dbReference type="EMBL" id="JAGKQM010000012">
    <property type="protein sequence ID" value="KAH0896995.1"/>
    <property type="molecule type" value="Genomic_DNA"/>
</dbReference>
<organism evidence="2 3">
    <name type="scientific">Brassica napus</name>
    <name type="common">Rape</name>
    <dbReference type="NCBI Taxonomy" id="3708"/>
    <lineage>
        <taxon>Eukaryota</taxon>
        <taxon>Viridiplantae</taxon>
        <taxon>Streptophyta</taxon>
        <taxon>Embryophyta</taxon>
        <taxon>Tracheophyta</taxon>
        <taxon>Spermatophyta</taxon>
        <taxon>Magnoliopsida</taxon>
        <taxon>eudicotyledons</taxon>
        <taxon>Gunneridae</taxon>
        <taxon>Pentapetalae</taxon>
        <taxon>rosids</taxon>
        <taxon>malvids</taxon>
        <taxon>Brassicales</taxon>
        <taxon>Brassicaceae</taxon>
        <taxon>Brassiceae</taxon>
        <taxon>Brassica</taxon>
    </lineage>
</organism>
<accession>A0ABQ8AYA6</accession>
<name>A0ABQ8AYA6_BRANA</name>
<protein>
    <submittedName>
        <fullName evidence="2">Uncharacterized protein</fullName>
    </submittedName>
</protein>
<reference evidence="2 3" key="1">
    <citation type="submission" date="2021-05" db="EMBL/GenBank/DDBJ databases">
        <title>Genome Assembly of Synthetic Allotetraploid Brassica napus Reveals Homoeologous Exchanges between Subgenomes.</title>
        <authorList>
            <person name="Davis J.T."/>
        </authorList>
    </citation>
    <scope>NUCLEOTIDE SEQUENCE [LARGE SCALE GENOMIC DNA]</scope>
    <source>
        <strain evidence="3">cv. Da-Ae</strain>
        <tissue evidence="2">Seedling</tissue>
    </source>
</reference>
<feature type="compositionally biased region" description="Polar residues" evidence="1">
    <location>
        <begin position="55"/>
        <end position="68"/>
    </location>
</feature>